<dbReference type="GO" id="GO:0051287">
    <property type="term" value="F:NAD binding"/>
    <property type="evidence" value="ECO:0007669"/>
    <property type="project" value="InterPro"/>
</dbReference>
<dbReference type="SMART" id="SM00859">
    <property type="entry name" value="Semialdhyde_dh"/>
    <property type="match status" value="1"/>
</dbReference>
<dbReference type="HAMAP" id="MF_02121">
    <property type="entry name" value="ASADH"/>
    <property type="match status" value="1"/>
</dbReference>
<dbReference type="Proteomes" id="UP001291623">
    <property type="component" value="Unassembled WGS sequence"/>
</dbReference>
<dbReference type="GO" id="GO:0019877">
    <property type="term" value="P:diaminopimelate biosynthetic process"/>
    <property type="evidence" value="ECO:0007669"/>
    <property type="project" value="UniProtKB-KW"/>
</dbReference>
<comment type="similarity">
    <text evidence="3">Belongs to the aspartate-semialdehyde dehydrogenase family.</text>
</comment>
<dbReference type="SUPFAM" id="SSF55347">
    <property type="entry name" value="Glyceraldehyde-3-phosphate dehydrogenase-like, C-terminal domain"/>
    <property type="match status" value="1"/>
</dbReference>
<dbReference type="AlphaFoldDB" id="A0AAE1T335"/>
<dbReference type="NCBIfam" id="TIGR01296">
    <property type="entry name" value="asd_B"/>
    <property type="match status" value="1"/>
</dbReference>
<dbReference type="GO" id="GO:0046983">
    <property type="term" value="F:protein dimerization activity"/>
    <property type="evidence" value="ECO:0007669"/>
    <property type="project" value="InterPro"/>
</dbReference>
<keyword evidence="12" id="KW-0486">Methionine biosynthesis</keyword>
<accession>A0AAE1T335</accession>
<comment type="subunit">
    <text evidence="4">Homodimer.</text>
</comment>
<keyword evidence="17" id="KW-1185">Reference proteome</keyword>
<evidence type="ECO:0000256" key="10">
    <source>
        <dbReference type="ARBA" id="ARBA00023002"/>
    </source>
</evidence>
<organism evidence="16 17">
    <name type="scientific">Anisodus tanguticus</name>
    <dbReference type="NCBI Taxonomy" id="243964"/>
    <lineage>
        <taxon>Eukaryota</taxon>
        <taxon>Viridiplantae</taxon>
        <taxon>Streptophyta</taxon>
        <taxon>Embryophyta</taxon>
        <taxon>Tracheophyta</taxon>
        <taxon>Spermatophyta</taxon>
        <taxon>Magnoliopsida</taxon>
        <taxon>eudicotyledons</taxon>
        <taxon>Gunneridae</taxon>
        <taxon>Pentapetalae</taxon>
        <taxon>asterids</taxon>
        <taxon>lamiids</taxon>
        <taxon>Solanales</taxon>
        <taxon>Solanaceae</taxon>
        <taxon>Solanoideae</taxon>
        <taxon>Hyoscyameae</taxon>
        <taxon>Anisodus</taxon>
    </lineage>
</organism>
<evidence type="ECO:0000256" key="9">
    <source>
        <dbReference type="ARBA" id="ARBA00022915"/>
    </source>
</evidence>
<dbReference type="EMBL" id="JAVYJV010000001">
    <property type="protein sequence ID" value="KAK4380585.1"/>
    <property type="molecule type" value="Genomic_DNA"/>
</dbReference>
<evidence type="ECO:0000259" key="15">
    <source>
        <dbReference type="SMART" id="SM00859"/>
    </source>
</evidence>
<evidence type="ECO:0000256" key="5">
    <source>
        <dbReference type="ARBA" id="ARBA00013120"/>
    </source>
</evidence>
<dbReference type="EC" id="1.2.1.11" evidence="5"/>
<keyword evidence="8" id="KW-0521">NADP</keyword>
<dbReference type="GO" id="GO:0009088">
    <property type="term" value="P:threonine biosynthetic process"/>
    <property type="evidence" value="ECO:0007669"/>
    <property type="project" value="UniProtKB-KW"/>
</dbReference>
<evidence type="ECO:0000256" key="6">
    <source>
        <dbReference type="ARBA" id="ARBA00022605"/>
    </source>
</evidence>
<keyword evidence="11" id="KW-0457">Lysine biosynthesis</keyword>
<dbReference type="GO" id="GO:0009086">
    <property type="term" value="P:methionine biosynthetic process"/>
    <property type="evidence" value="ECO:0007669"/>
    <property type="project" value="UniProtKB-KW"/>
</dbReference>
<comment type="caution">
    <text evidence="16">The sequence shown here is derived from an EMBL/GenBank/DDBJ whole genome shotgun (WGS) entry which is preliminary data.</text>
</comment>
<dbReference type="GO" id="GO:0009097">
    <property type="term" value="P:isoleucine biosynthetic process"/>
    <property type="evidence" value="ECO:0007669"/>
    <property type="project" value="InterPro"/>
</dbReference>
<evidence type="ECO:0000256" key="4">
    <source>
        <dbReference type="ARBA" id="ARBA00011738"/>
    </source>
</evidence>
<evidence type="ECO:0000256" key="1">
    <source>
        <dbReference type="ARBA" id="ARBA00005021"/>
    </source>
</evidence>
<dbReference type="GO" id="GO:0009089">
    <property type="term" value="P:lysine biosynthetic process via diaminopimelate"/>
    <property type="evidence" value="ECO:0007669"/>
    <property type="project" value="InterPro"/>
</dbReference>
<feature type="active site" description="Acyl-thioester intermediate" evidence="14">
    <location>
        <position position="177"/>
    </location>
</feature>
<comment type="pathway">
    <text evidence="1">Amino-acid biosynthesis; L-methionine biosynthesis via de novo pathway; L-homoserine from L-aspartate: step 2/3.</text>
</comment>
<evidence type="ECO:0000256" key="3">
    <source>
        <dbReference type="ARBA" id="ARBA00010584"/>
    </source>
</evidence>
<dbReference type="InterPro" id="IPR036291">
    <property type="entry name" value="NAD(P)-bd_dom_sf"/>
</dbReference>
<evidence type="ECO:0000313" key="17">
    <source>
        <dbReference type="Proteomes" id="UP001291623"/>
    </source>
</evidence>
<keyword evidence="6" id="KW-0028">Amino-acid biosynthesis</keyword>
<dbReference type="NCBIfam" id="NF011456">
    <property type="entry name" value="PRK14874.1"/>
    <property type="match status" value="1"/>
</dbReference>
<reference evidence="16" key="1">
    <citation type="submission" date="2023-12" db="EMBL/GenBank/DDBJ databases">
        <title>Genome assembly of Anisodus tanguticus.</title>
        <authorList>
            <person name="Wang Y.-J."/>
        </authorList>
    </citation>
    <scope>NUCLEOTIDE SEQUENCE</scope>
    <source>
        <strain evidence="16">KB-2021</strain>
        <tissue evidence="16">Leaf</tissue>
    </source>
</reference>
<dbReference type="InterPro" id="IPR005986">
    <property type="entry name" value="Asp_semialdehyde_DH_beta"/>
</dbReference>
<dbReference type="GO" id="GO:0004073">
    <property type="term" value="F:aspartate-semialdehyde dehydrogenase activity"/>
    <property type="evidence" value="ECO:0007669"/>
    <property type="project" value="UniProtKB-EC"/>
</dbReference>
<evidence type="ECO:0000256" key="7">
    <source>
        <dbReference type="ARBA" id="ARBA00022697"/>
    </source>
</evidence>
<protein>
    <recommendedName>
        <fullName evidence="5">aspartate-semialdehyde dehydrogenase</fullName>
        <ecNumber evidence="5">1.2.1.11</ecNumber>
    </recommendedName>
</protein>
<evidence type="ECO:0000256" key="12">
    <source>
        <dbReference type="ARBA" id="ARBA00023167"/>
    </source>
</evidence>
<dbReference type="GO" id="GO:0050661">
    <property type="term" value="F:NADP binding"/>
    <property type="evidence" value="ECO:0007669"/>
    <property type="project" value="InterPro"/>
</dbReference>
<feature type="active site" description="Proton acceptor" evidence="14">
    <location>
        <position position="290"/>
    </location>
</feature>
<dbReference type="PANTHER" id="PTHR46278:SF2">
    <property type="entry name" value="ASPARTATE-SEMIALDEHYDE DEHYDROGENASE"/>
    <property type="match status" value="1"/>
</dbReference>
<feature type="domain" description="Semialdehyde dehydrogenase NAD-binding" evidence="15">
    <location>
        <begin position="47"/>
        <end position="162"/>
    </location>
</feature>
<proteinExistence type="inferred from homology"/>
<comment type="pathway">
    <text evidence="2">Amino-acid biosynthesis; L-threonine biosynthesis; L-threonine from L-aspartate: step 2/5.</text>
</comment>
<keyword evidence="7" id="KW-0791">Threonine biosynthesis</keyword>
<dbReference type="CDD" id="cd18131">
    <property type="entry name" value="ASADH_C_bac_euk_like"/>
    <property type="match status" value="1"/>
</dbReference>
<evidence type="ECO:0000256" key="8">
    <source>
        <dbReference type="ARBA" id="ARBA00022857"/>
    </source>
</evidence>
<dbReference type="PIRSF" id="PIRSF000148">
    <property type="entry name" value="ASA_dh"/>
    <property type="match status" value="1"/>
</dbReference>
<keyword evidence="9" id="KW-0220">Diaminopimelate biosynthesis</keyword>
<dbReference type="Pfam" id="PF02774">
    <property type="entry name" value="Semialdhyde_dhC"/>
    <property type="match status" value="1"/>
</dbReference>
<dbReference type="Gene3D" id="3.30.360.10">
    <property type="entry name" value="Dihydrodipicolinate Reductase, domain 2"/>
    <property type="match status" value="1"/>
</dbReference>
<evidence type="ECO:0000256" key="14">
    <source>
        <dbReference type="PIRSR" id="PIRSR000148-1"/>
    </source>
</evidence>
<comment type="catalytic activity">
    <reaction evidence="13">
        <text>L-aspartate 4-semialdehyde + phosphate + NADP(+) = 4-phospho-L-aspartate + NADPH + H(+)</text>
        <dbReference type="Rhea" id="RHEA:24284"/>
        <dbReference type="ChEBI" id="CHEBI:15378"/>
        <dbReference type="ChEBI" id="CHEBI:43474"/>
        <dbReference type="ChEBI" id="CHEBI:57535"/>
        <dbReference type="ChEBI" id="CHEBI:57783"/>
        <dbReference type="ChEBI" id="CHEBI:58349"/>
        <dbReference type="ChEBI" id="CHEBI:537519"/>
        <dbReference type="EC" id="1.2.1.11"/>
    </reaction>
</comment>
<dbReference type="InterPro" id="IPR012080">
    <property type="entry name" value="Asp_semialdehyde_DH"/>
</dbReference>
<keyword evidence="10" id="KW-0560">Oxidoreductase</keyword>
<dbReference type="InterPro" id="IPR000534">
    <property type="entry name" value="Semialdehyde_DH_NAD-bd"/>
</dbReference>
<evidence type="ECO:0000256" key="13">
    <source>
        <dbReference type="ARBA" id="ARBA00047891"/>
    </source>
</evidence>
<name>A0AAE1T335_9SOLA</name>
<dbReference type="InterPro" id="IPR012280">
    <property type="entry name" value="Semialdhyde_DH_dimer_dom"/>
</dbReference>
<evidence type="ECO:0000256" key="11">
    <source>
        <dbReference type="ARBA" id="ARBA00023154"/>
    </source>
</evidence>
<dbReference type="SUPFAM" id="SSF51735">
    <property type="entry name" value="NAD(P)-binding Rossmann-fold domains"/>
    <property type="match status" value="1"/>
</dbReference>
<evidence type="ECO:0000256" key="2">
    <source>
        <dbReference type="ARBA" id="ARBA00005097"/>
    </source>
</evidence>
<evidence type="ECO:0000313" key="16">
    <source>
        <dbReference type="EMBL" id="KAK4380585.1"/>
    </source>
</evidence>
<dbReference type="CDD" id="cd02316">
    <property type="entry name" value="VcASADH2_like_N"/>
    <property type="match status" value="1"/>
</dbReference>
<sequence>MNSPTLSLRHNHFLNGGATATSTIHIPRSTSTSTSRIRMSLQETGPSIAIVGVTGAVGQEFLSVLSDRNFPYRSLKLLASKRSAGKSMKFENLDYTIEELTENSFEGVDIALFSAGGSISKKFGPIAVNKGTIVVDNSSAFRMDENVPLVIPEVNPEAMKHVKVGTGKGALIANPNCSTIICLMAVTPLHRRAKVKRMVVSTYQAASGAGAAAMEELLQQTREVLEGKEPTCNIFNQQYAFNLFSHNAPVQPNGYNEEEMKLVKETRKIWNDMDVKVTATCIRVPVMRAHAESVNLQFEKPLDEDTARDILRNAPGVVVVDDRASNRFPTPLEVSKKDDVAVGRVRRDVSQDGDYGLDIFVCGDQIRKGAALNAIQIAEMLL</sequence>
<gene>
    <name evidence="16" type="ORF">RND71_002447</name>
</gene>
<dbReference type="PANTHER" id="PTHR46278">
    <property type="entry name" value="DEHYDROGENASE, PUTATIVE-RELATED"/>
    <property type="match status" value="1"/>
</dbReference>
<dbReference type="Pfam" id="PF01118">
    <property type="entry name" value="Semialdhyde_dh"/>
    <property type="match status" value="1"/>
</dbReference>
<dbReference type="Gene3D" id="3.40.50.720">
    <property type="entry name" value="NAD(P)-binding Rossmann-like Domain"/>
    <property type="match status" value="1"/>
</dbReference>